<dbReference type="PANTHER" id="PTHR13326:SF21">
    <property type="entry name" value="PSEUDOURIDYLATE SYNTHASE PUS7L"/>
    <property type="match status" value="1"/>
</dbReference>
<sequence>MKLRQKPEDFIVNEILEYKLVDYGNYSLYRLKKLGIENLAAISYISKNFKIPLNDIGYCGLKDRHAITTQYITIPNEYGRISLDEENLTLEYVGTIEKPLKIGELFGNSFEIVARNIDKNDFLKFAENIDTLKDGIPNYFDEQRFGSVFNGKFIIKEIINENYESAVKILLTNYTKSEKKSLKDLKRFIAKNWGNWDACIKYIEKKQITSKMFKNMIKSLKYENDFKKSFYYVDNRLKELFISAYQSYIWNECLKEILKEKLQKDDRKYIDYSCGTFLFYKNLEKDVFEDIAKIEFPTIAIDKEYEEFENRIINSVLKKERIKIADFKKITFGKLKYSKRPIISIPKNVEIGNFKSDELNIKKYKLNLKFTLNKGSYATMVVKKIFETF</sequence>
<dbReference type="EMBL" id="CP000742">
    <property type="protein sequence ID" value="ABR55105.1"/>
    <property type="molecule type" value="Genomic_DNA"/>
</dbReference>
<dbReference type="Gene3D" id="3.30.70.3160">
    <property type="match status" value="1"/>
</dbReference>
<evidence type="ECO:0000313" key="5">
    <source>
        <dbReference type="EMBL" id="ABR55105.1"/>
    </source>
</evidence>
<dbReference type="InterPro" id="IPR020119">
    <property type="entry name" value="PsdUridine_synth_TruD_CS"/>
</dbReference>
<name>A6URI3_METVS</name>
<dbReference type="STRING" id="406327.Mevan_1207"/>
<dbReference type="GO" id="GO:0008033">
    <property type="term" value="P:tRNA processing"/>
    <property type="evidence" value="ECO:0007669"/>
    <property type="project" value="UniProtKB-KW"/>
</dbReference>
<gene>
    <name evidence="5" type="ordered locus">Mevan_1207</name>
</gene>
<dbReference type="SUPFAM" id="SSF55120">
    <property type="entry name" value="Pseudouridine synthase"/>
    <property type="match status" value="1"/>
</dbReference>
<reference evidence="5" key="1">
    <citation type="submission" date="2007-06" db="EMBL/GenBank/DDBJ databases">
        <title>Complete sequence of Methanococcus vannielii SB.</title>
        <authorList>
            <consortium name="US DOE Joint Genome Institute"/>
            <person name="Copeland A."/>
            <person name="Lucas S."/>
            <person name="Lapidus A."/>
            <person name="Barry K."/>
            <person name="Glavina del Rio T."/>
            <person name="Dalin E."/>
            <person name="Tice H."/>
            <person name="Pitluck S."/>
            <person name="Chain P."/>
            <person name="Malfatti S."/>
            <person name="Shin M."/>
            <person name="Vergez L."/>
            <person name="Schmutz J."/>
            <person name="Larimer F."/>
            <person name="Land M."/>
            <person name="Hauser L."/>
            <person name="Kyrpides N."/>
            <person name="Anderson I."/>
            <person name="Sieprawska-Lupa M."/>
            <person name="Whitman W.B."/>
            <person name="Richardson P."/>
        </authorList>
    </citation>
    <scope>NUCLEOTIDE SEQUENCE [LARGE SCALE GENOMIC DNA]</scope>
    <source>
        <strain evidence="5">SB</strain>
    </source>
</reference>
<dbReference type="PROSITE" id="PS50984">
    <property type="entry name" value="TRUD"/>
    <property type="match status" value="1"/>
</dbReference>
<keyword evidence="3" id="KW-0413">Isomerase</keyword>
<evidence type="ECO:0000256" key="2">
    <source>
        <dbReference type="ARBA" id="ARBA00022694"/>
    </source>
</evidence>
<keyword evidence="6" id="KW-1185">Reference proteome</keyword>
<dbReference type="OrthoDB" id="1798at2157"/>
<dbReference type="RefSeq" id="WP_012066020.1">
    <property type="nucleotide sequence ID" value="NC_009634.1"/>
</dbReference>
<dbReference type="InterPro" id="IPR042214">
    <property type="entry name" value="TruD_catalytic"/>
</dbReference>
<dbReference type="KEGG" id="mvn:Mevan_1207"/>
<dbReference type="InterPro" id="IPR020103">
    <property type="entry name" value="PsdUridine_synth_cat_dom_sf"/>
</dbReference>
<dbReference type="PANTHER" id="PTHR13326">
    <property type="entry name" value="TRNA PSEUDOURIDINE SYNTHASE D"/>
    <property type="match status" value="1"/>
</dbReference>
<evidence type="ECO:0000313" key="6">
    <source>
        <dbReference type="Proteomes" id="UP000001107"/>
    </source>
</evidence>
<dbReference type="NCBIfam" id="NF002160">
    <property type="entry name" value="PRK00984.2-5"/>
    <property type="match status" value="1"/>
</dbReference>
<protein>
    <submittedName>
        <fullName evidence="5">tRNA pseudouridine synthase D TruD</fullName>
    </submittedName>
</protein>
<dbReference type="GO" id="GO:0009982">
    <property type="term" value="F:pseudouridine synthase activity"/>
    <property type="evidence" value="ECO:0007669"/>
    <property type="project" value="InterPro"/>
</dbReference>
<dbReference type="GO" id="GO:0003723">
    <property type="term" value="F:RNA binding"/>
    <property type="evidence" value="ECO:0007669"/>
    <property type="project" value="InterPro"/>
</dbReference>
<evidence type="ECO:0000256" key="1">
    <source>
        <dbReference type="ARBA" id="ARBA00007953"/>
    </source>
</evidence>
<accession>A6URI3</accession>
<organism evidence="5 6">
    <name type="scientific">Methanococcus vannielii (strain ATCC 35089 / DSM 1224 / JCM 13029 / OCM 148 / SB)</name>
    <dbReference type="NCBI Taxonomy" id="406327"/>
    <lineage>
        <taxon>Archaea</taxon>
        <taxon>Methanobacteriati</taxon>
        <taxon>Methanobacteriota</taxon>
        <taxon>Methanomada group</taxon>
        <taxon>Methanococci</taxon>
        <taxon>Methanococcales</taxon>
        <taxon>Methanococcaceae</taxon>
        <taxon>Methanococcus</taxon>
    </lineage>
</organism>
<dbReference type="GeneID" id="5325683"/>
<dbReference type="Gene3D" id="1.10.1510.30">
    <property type="match status" value="1"/>
</dbReference>
<dbReference type="Pfam" id="PF01142">
    <property type="entry name" value="TruD"/>
    <property type="match status" value="1"/>
</dbReference>
<dbReference type="PROSITE" id="PS01268">
    <property type="entry name" value="UPF0024"/>
    <property type="match status" value="1"/>
</dbReference>
<comment type="similarity">
    <text evidence="1">Belongs to the pseudouridine synthase TruD family.</text>
</comment>
<evidence type="ECO:0000259" key="4">
    <source>
        <dbReference type="PROSITE" id="PS50984"/>
    </source>
</evidence>
<evidence type="ECO:0000256" key="3">
    <source>
        <dbReference type="ARBA" id="ARBA00023235"/>
    </source>
</evidence>
<dbReference type="InterPro" id="IPR011760">
    <property type="entry name" value="PsdUridine_synth_TruD_insert"/>
</dbReference>
<dbReference type="GO" id="GO:0001522">
    <property type="term" value="P:pseudouridine synthesis"/>
    <property type="evidence" value="ECO:0007669"/>
    <property type="project" value="InterPro"/>
</dbReference>
<dbReference type="Gene3D" id="3.30.2350.20">
    <property type="entry name" value="TruD, catalytic domain"/>
    <property type="match status" value="1"/>
</dbReference>
<dbReference type="PIRSF" id="PIRSF037016">
    <property type="entry name" value="Pseudouridin_synth_euk_prd"/>
    <property type="match status" value="1"/>
</dbReference>
<dbReference type="AlphaFoldDB" id="A6URI3"/>
<dbReference type="NCBIfam" id="NF002156">
    <property type="entry name" value="PRK00984.2-1"/>
    <property type="match status" value="1"/>
</dbReference>
<dbReference type="HOGENOM" id="CLU_005281_4_1_2"/>
<dbReference type="eggNOG" id="arCOG04252">
    <property type="taxonomic scope" value="Archaea"/>
</dbReference>
<dbReference type="InterPro" id="IPR001656">
    <property type="entry name" value="PsdUridine_synth_TruD"/>
</dbReference>
<keyword evidence="2" id="KW-0819">tRNA processing</keyword>
<feature type="domain" description="TRUD" evidence="4">
    <location>
        <begin position="135"/>
        <end position="345"/>
    </location>
</feature>
<dbReference type="Proteomes" id="UP000001107">
    <property type="component" value="Chromosome"/>
</dbReference>
<proteinExistence type="inferred from homology"/>